<sequence length="63" mass="6982">MQPASAYDDRLAESEDIQQKAADVICHTPVLFSLSRAACGTASVRRCDATFVGRDFSKKDQRF</sequence>
<organism evidence="1">
    <name type="scientific">uncultured Chthoniobacterales bacterium</name>
    <dbReference type="NCBI Taxonomy" id="1836801"/>
    <lineage>
        <taxon>Bacteria</taxon>
        <taxon>Pseudomonadati</taxon>
        <taxon>Verrucomicrobiota</taxon>
        <taxon>Spartobacteria</taxon>
        <taxon>Chthoniobacterales</taxon>
        <taxon>environmental samples</taxon>
    </lineage>
</organism>
<dbReference type="AlphaFoldDB" id="A0A6J4HWE0"/>
<proteinExistence type="predicted"/>
<dbReference type="EMBL" id="CADCTA010000055">
    <property type="protein sequence ID" value="CAA9233539.1"/>
    <property type="molecule type" value="Genomic_DNA"/>
</dbReference>
<accession>A0A6J4HWE0</accession>
<reference evidence="1" key="1">
    <citation type="submission" date="2020-02" db="EMBL/GenBank/DDBJ databases">
        <authorList>
            <person name="Meier V. D."/>
        </authorList>
    </citation>
    <scope>NUCLEOTIDE SEQUENCE</scope>
    <source>
        <strain evidence="1">AVDCRST_MAG42</strain>
    </source>
</reference>
<protein>
    <submittedName>
        <fullName evidence="1">Uncharacterized protein</fullName>
    </submittedName>
</protein>
<name>A0A6J4HWE0_9BACT</name>
<evidence type="ECO:0000313" key="1">
    <source>
        <dbReference type="EMBL" id="CAA9233539.1"/>
    </source>
</evidence>
<gene>
    <name evidence="1" type="ORF">AVDCRST_MAG42-1261</name>
</gene>